<dbReference type="Pfam" id="PF00593">
    <property type="entry name" value="TonB_dep_Rec_b-barrel"/>
    <property type="match status" value="1"/>
</dbReference>
<evidence type="ECO:0000256" key="12">
    <source>
        <dbReference type="ARBA" id="ARBA00023170"/>
    </source>
</evidence>
<dbReference type="EMBL" id="FKBS01000002">
    <property type="protein sequence ID" value="CZZ89025.1"/>
    <property type="molecule type" value="Genomic_DNA"/>
</dbReference>
<dbReference type="InterPro" id="IPR039426">
    <property type="entry name" value="TonB-dep_rcpt-like"/>
</dbReference>
<dbReference type="Gene3D" id="2.170.130.10">
    <property type="entry name" value="TonB-dependent receptor, plug domain"/>
    <property type="match status" value="1"/>
</dbReference>
<dbReference type="SMART" id="SM00965">
    <property type="entry name" value="STN"/>
    <property type="match status" value="1"/>
</dbReference>
<comment type="subcellular location">
    <subcellularLocation>
        <location evidence="1 14">Cell outer membrane</location>
        <topology evidence="1 14">Multi-pass membrane protein</topology>
    </subcellularLocation>
</comment>
<dbReference type="GO" id="GO:0015344">
    <property type="term" value="F:siderophore uptake transmembrane transporter activity"/>
    <property type="evidence" value="ECO:0007669"/>
    <property type="project" value="TreeGrafter"/>
</dbReference>
<dbReference type="Gene3D" id="3.55.50.30">
    <property type="match status" value="1"/>
</dbReference>
<evidence type="ECO:0000256" key="5">
    <source>
        <dbReference type="ARBA" id="ARBA00022496"/>
    </source>
</evidence>
<dbReference type="SUPFAM" id="SSF56935">
    <property type="entry name" value="Porins"/>
    <property type="match status" value="1"/>
</dbReference>
<dbReference type="OrthoDB" id="8533686at2"/>
<evidence type="ECO:0000259" key="18">
    <source>
        <dbReference type="SMART" id="SM00965"/>
    </source>
</evidence>
<reference evidence="19 20" key="1">
    <citation type="submission" date="2016-03" db="EMBL/GenBank/DDBJ databases">
        <authorList>
            <consortium name="Pathogen Informatics"/>
        </authorList>
    </citation>
    <scope>NUCLEOTIDE SEQUENCE [LARGE SCALE GENOMIC DNA]</scope>
    <source>
        <strain evidence="19 20">NCTC13364</strain>
    </source>
</reference>
<keyword evidence="11 14" id="KW-0472">Membrane</keyword>
<keyword evidence="9" id="KW-0406">Ion transport</keyword>
<feature type="signal peptide" evidence="17">
    <location>
        <begin position="1"/>
        <end position="35"/>
    </location>
</feature>
<dbReference type="Pfam" id="PF07715">
    <property type="entry name" value="Plug"/>
    <property type="match status" value="1"/>
</dbReference>
<evidence type="ECO:0000256" key="15">
    <source>
        <dbReference type="PROSITE-ProRule" id="PRU10144"/>
    </source>
</evidence>
<comment type="similarity">
    <text evidence="2 14 16">Belongs to the TonB-dependent receptor family.</text>
</comment>
<dbReference type="PANTHER" id="PTHR32552">
    <property type="entry name" value="FERRICHROME IRON RECEPTOR-RELATED"/>
    <property type="match status" value="1"/>
</dbReference>
<feature type="chain" id="PRO_5007523086" evidence="17">
    <location>
        <begin position="36"/>
        <end position="826"/>
    </location>
</feature>
<feature type="short sequence motif" description="TonB C-terminal box" evidence="15">
    <location>
        <begin position="809"/>
        <end position="826"/>
    </location>
</feature>
<sequence length="826" mass="90761">MTPARNRQSARRAPVPSVLSTALYGMLFGASLAWAAPDALAQSTPAVQQSEHTYAIAAGPLDQALNEFARASGVNVSFDAAQVESLRTSGLNGRYTHSRGLAALLAGSGFEGVLLPGGGYSVRRLPSGGGVTTLAPVTVTGQEYRVMSEGSGRYNTPAVTIGKGEQRLKDIPQSISVVTRQRLDEQNLNSVYDALENTTGVTLQQSPQGGKYIYSRGFQDTVIQYDGVPLQRSMYGRASNYSGGTAMYDRVEVLRGAAGLLQGAGSPGGAVNLVRKRPLPEDRFMVETKAGTWDRYGMQVDSSGALNEDGSLRARALVDRQDNHSFIDRVHLKNTTFYGTLEYDFSPRTQLNIGYSHEDLRGTPTMSGLPRYSNGQEVGFKRSTNFGANWNRQETTNDGFFADFTHAFNDDWRFKLSGAYVKEKQYLKYSTSSRAVNPVTQMALVNAAMTHADIDTSGLDANLTGKFRAFGRTHEVVLGTTYSHNKIDTSYAYLVNYHTFNAFQFDPDIPEPTNAALRAGTNEKRIGFNRELGFYGTTRLQLADPLKLVVGGRFSRSTEIWDTDTTTAGVQDISQTAQSNSHFSPYAGLLLDLTPSWTTYLSYSDVFQPQYNVDKEGRNLRPVVGENYELGLKGELLDGRLNAAFAIFRIDQSHRAQEDFTSSPTCAADYYCYTDTGKVRSQGFDAEINGEISRGWNLYAGYTFNTTKYLKDISSEGQSFAWYTPKHIFRLWTTYQLPGDLSAFTVGGGVNVQSGQSRQIGASTASASGRTVWNAYAKYQINPNWAAHLNVNNIFNKTYYTAVGNLVNGIHYGEPRNAMLTLRGTF</sequence>
<keyword evidence="8" id="KW-0408">Iron</keyword>
<dbReference type="InterPro" id="IPR010105">
    <property type="entry name" value="TonB_sidphr_rcpt"/>
</dbReference>
<evidence type="ECO:0000256" key="6">
    <source>
        <dbReference type="ARBA" id="ARBA00022692"/>
    </source>
</evidence>
<dbReference type="GO" id="GO:0015891">
    <property type="term" value="P:siderophore transport"/>
    <property type="evidence" value="ECO:0007669"/>
    <property type="project" value="InterPro"/>
</dbReference>
<evidence type="ECO:0000313" key="20">
    <source>
        <dbReference type="Proteomes" id="UP000077037"/>
    </source>
</evidence>
<evidence type="ECO:0000256" key="7">
    <source>
        <dbReference type="ARBA" id="ARBA00022729"/>
    </source>
</evidence>
<dbReference type="GO" id="GO:0009279">
    <property type="term" value="C:cell outer membrane"/>
    <property type="evidence" value="ECO:0007669"/>
    <property type="project" value="UniProtKB-SubCell"/>
</dbReference>
<keyword evidence="10 16" id="KW-0798">TonB box</keyword>
<evidence type="ECO:0000256" key="11">
    <source>
        <dbReference type="ARBA" id="ARBA00023136"/>
    </source>
</evidence>
<dbReference type="InterPro" id="IPR036942">
    <property type="entry name" value="Beta-barrel_TonB_sf"/>
</dbReference>
<evidence type="ECO:0000256" key="14">
    <source>
        <dbReference type="PROSITE-ProRule" id="PRU01360"/>
    </source>
</evidence>
<dbReference type="PROSITE" id="PS01156">
    <property type="entry name" value="TONB_DEPENDENT_REC_2"/>
    <property type="match status" value="1"/>
</dbReference>
<keyword evidence="12 19" id="KW-0675">Receptor</keyword>
<dbReference type="InterPro" id="IPR000531">
    <property type="entry name" value="Beta-barrel_TonB"/>
</dbReference>
<dbReference type="NCBIfam" id="TIGR01783">
    <property type="entry name" value="TonB-siderophor"/>
    <property type="match status" value="1"/>
</dbReference>
<dbReference type="InterPro" id="IPR037066">
    <property type="entry name" value="Plug_dom_sf"/>
</dbReference>
<evidence type="ECO:0000256" key="8">
    <source>
        <dbReference type="ARBA" id="ARBA00023004"/>
    </source>
</evidence>
<evidence type="ECO:0000313" key="19">
    <source>
        <dbReference type="EMBL" id="CZZ89025.1"/>
    </source>
</evidence>
<keyword evidence="7 17" id="KW-0732">Signal</keyword>
<dbReference type="InterPro" id="IPR010917">
    <property type="entry name" value="TonB_rcpt_CS"/>
</dbReference>
<evidence type="ECO:0000256" key="10">
    <source>
        <dbReference type="ARBA" id="ARBA00023077"/>
    </source>
</evidence>
<dbReference type="PANTHER" id="PTHR32552:SF74">
    <property type="entry name" value="HYDROXAMATE SIDEROPHORE RECEPTOR FHUE"/>
    <property type="match status" value="1"/>
</dbReference>
<evidence type="ECO:0000256" key="4">
    <source>
        <dbReference type="ARBA" id="ARBA00022452"/>
    </source>
</evidence>
<evidence type="ECO:0000256" key="16">
    <source>
        <dbReference type="RuleBase" id="RU003357"/>
    </source>
</evidence>
<evidence type="ECO:0000256" key="9">
    <source>
        <dbReference type="ARBA" id="ARBA00023065"/>
    </source>
</evidence>
<name>A0A146AJU3_9BORD</name>
<feature type="domain" description="Secretin/TonB short N-terminal" evidence="18">
    <location>
        <begin position="74"/>
        <end position="125"/>
    </location>
</feature>
<accession>A0A146AJU3</accession>
<evidence type="ECO:0000256" key="3">
    <source>
        <dbReference type="ARBA" id="ARBA00022448"/>
    </source>
</evidence>
<dbReference type="FunFam" id="2.170.130.10:FF:000010">
    <property type="entry name" value="Ferripyoverdine receptor"/>
    <property type="match status" value="1"/>
</dbReference>
<dbReference type="Gene3D" id="2.40.170.20">
    <property type="entry name" value="TonB-dependent receptor, beta-barrel domain"/>
    <property type="match status" value="1"/>
</dbReference>
<proteinExistence type="inferred from homology"/>
<keyword evidence="6 14" id="KW-0812">Transmembrane</keyword>
<evidence type="ECO:0000256" key="17">
    <source>
        <dbReference type="SAM" id="SignalP"/>
    </source>
</evidence>
<keyword evidence="3 14" id="KW-0813">Transport</keyword>
<dbReference type="Proteomes" id="UP000077037">
    <property type="component" value="Unassembled WGS sequence"/>
</dbReference>
<keyword evidence="4 14" id="KW-1134">Transmembrane beta strand</keyword>
<dbReference type="InterPro" id="IPR011662">
    <property type="entry name" value="Secretin/TonB_short_N"/>
</dbReference>
<dbReference type="InterPro" id="IPR012910">
    <property type="entry name" value="Plug_dom"/>
</dbReference>
<dbReference type="CDD" id="cd01347">
    <property type="entry name" value="ligand_gated_channel"/>
    <property type="match status" value="1"/>
</dbReference>
<dbReference type="PROSITE" id="PS52016">
    <property type="entry name" value="TONB_DEPENDENT_REC_3"/>
    <property type="match status" value="1"/>
</dbReference>
<evidence type="ECO:0000256" key="13">
    <source>
        <dbReference type="ARBA" id="ARBA00023237"/>
    </source>
</evidence>
<keyword evidence="13 14" id="KW-0998">Cell outer membrane</keyword>
<keyword evidence="5" id="KW-0410">Iron transport</keyword>
<dbReference type="GO" id="GO:0038023">
    <property type="term" value="F:signaling receptor activity"/>
    <property type="evidence" value="ECO:0007669"/>
    <property type="project" value="InterPro"/>
</dbReference>
<gene>
    <name evidence="19" type="primary">fpvA_1</name>
    <name evidence="19" type="ORF">SAMEA1982600_00060</name>
</gene>
<evidence type="ECO:0000256" key="2">
    <source>
        <dbReference type="ARBA" id="ARBA00009810"/>
    </source>
</evidence>
<dbReference type="RefSeq" id="WP_066406340.1">
    <property type="nucleotide sequence ID" value="NZ_FKBS01000002.1"/>
</dbReference>
<evidence type="ECO:0000256" key="1">
    <source>
        <dbReference type="ARBA" id="ARBA00004571"/>
    </source>
</evidence>
<dbReference type="AlphaFoldDB" id="A0A146AJU3"/>
<protein>
    <submittedName>
        <fullName evidence="19">Ferric-siderophore receptor</fullName>
    </submittedName>
</protein>
<organism evidence="19 20">
    <name type="scientific">Bordetella ansorpii</name>
    <dbReference type="NCBI Taxonomy" id="288768"/>
    <lineage>
        <taxon>Bacteria</taxon>
        <taxon>Pseudomonadati</taxon>
        <taxon>Pseudomonadota</taxon>
        <taxon>Betaproteobacteria</taxon>
        <taxon>Burkholderiales</taxon>
        <taxon>Alcaligenaceae</taxon>
        <taxon>Bordetella</taxon>
    </lineage>
</organism>